<reference evidence="1" key="1">
    <citation type="submission" date="2022-06" db="EMBL/GenBank/DDBJ databases">
        <title>Phylogenomic reconstructions and comparative analyses of Kickxellomycotina fungi.</title>
        <authorList>
            <person name="Reynolds N.K."/>
            <person name="Stajich J.E."/>
            <person name="Barry K."/>
            <person name="Grigoriev I.V."/>
            <person name="Crous P."/>
            <person name="Smith M.E."/>
        </authorList>
    </citation>
    <scope>NUCLEOTIDE SEQUENCE</scope>
    <source>
        <strain evidence="1">RSA 2271</strain>
    </source>
</reference>
<dbReference type="EMBL" id="JAMZIH010005557">
    <property type="protein sequence ID" value="KAJ1674987.1"/>
    <property type="molecule type" value="Genomic_DNA"/>
</dbReference>
<proteinExistence type="predicted"/>
<name>A0ACC1HFN3_9FUNG</name>
<sequence length="278" mass="31994">MEDLGNESELLIVKLCRVLLDITGHFQTKILEWFHVSWQDCFPPALMELTSGQDEAGPATGPQRGKGGRRWRASTRGQRQARGKYHNATKEEAIKIFRSQLEASENKTKDDESQLAPFAQYLAKFQAGLTHLVRNIPRDSSGRAQLPLKASAIEDVVRCIDLLYQHNLAYKLVPSALFYNDQVCEAIDYQFEFSYYKANEPCPYLVLEVRRDHLVRDTLYQLDIKSSMDLRKQLKVRFVGEEGVDEGGVQKEFFQLLIREIFDPKYGMFTKNEESGLY</sequence>
<gene>
    <name evidence="1" type="ORF">EV182_002164</name>
</gene>
<keyword evidence="2" id="KW-1185">Reference proteome</keyword>
<dbReference type="Proteomes" id="UP001145114">
    <property type="component" value="Unassembled WGS sequence"/>
</dbReference>
<evidence type="ECO:0000313" key="2">
    <source>
        <dbReference type="Proteomes" id="UP001145114"/>
    </source>
</evidence>
<feature type="non-terminal residue" evidence="1">
    <location>
        <position position="278"/>
    </location>
</feature>
<comment type="caution">
    <text evidence="1">The sequence shown here is derived from an EMBL/GenBank/DDBJ whole genome shotgun (WGS) entry which is preliminary data.</text>
</comment>
<organism evidence="1 2">
    <name type="scientific">Spiromyces aspiralis</name>
    <dbReference type="NCBI Taxonomy" id="68401"/>
    <lineage>
        <taxon>Eukaryota</taxon>
        <taxon>Fungi</taxon>
        <taxon>Fungi incertae sedis</taxon>
        <taxon>Zoopagomycota</taxon>
        <taxon>Kickxellomycotina</taxon>
        <taxon>Kickxellomycetes</taxon>
        <taxon>Kickxellales</taxon>
        <taxon>Kickxellaceae</taxon>
        <taxon>Spiromyces</taxon>
    </lineage>
</organism>
<evidence type="ECO:0000313" key="1">
    <source>
        <dbReference type="EMBL" id="KAJ1674987.1"/>
    </source>
</evidence>
<protein>
    <submittedName>
        <fullName evidence="1">Uncharacterized protein</fullName>
    </submittedName>
</protein>
<accession>A0ACC1HFN3</accession>